<dbReference type="EMBL" id="BDUF01000057">
    <property type="protein sequence ID" value="GAX90467.1"/>
    <property type="molecule type" value="Genomic_DNA"/>
</dbReference>
<organism evidence="2 3">
    <name type="scientific">Effusibacillus lacus</name>
    <dbReference type="NCBI Taxonomy" id="1348429"/>
    <lineage>
        <taxon>Bacteria</taxon>
        <taxon>Bacillati</taxon>
        <taxon>Bacillota</taxon>
        <taxon>Bacilli</taxon>
        <taxon>Bacillales</taxon>
        <taxon>Alicyclobacillaceae</taxon>
        <taxon>Effusibacillus</taxon>
    </lineage>
</organism>
<comment type="caution">
    <text evidence="2">The sequence shown here is derived from an EMBL/GenBank/DDBJ whole genome shotgun (WGS) entry which is preliminary data.</text>
</comment>
<evidence type="ECO:0000256" key="1">
    <source>
        <dbReference type="SAM" id="Phobius"/>
    </source>
</evidence>
<dbReference type="RefSeq" id="WP_096182193.1">
    <property type="nucleotide sequence ID" value="NZ_BDUF01000057.1"/>
</dbReference>
<name>A0A292YHP3_9BACL</name>
<evidence type="ECO:0000313" key="3">
    <source>
        <dbReference type="Proteomes" id="UP000217785"/>
    </source>
</evidence>
<reference evidence="3" key="1">
    <citation type="submission" date="2017-07" db="EMBL/GenBank/DDBJ databases">
        <title>Draft genome sequence of Effusibacillus lacus strain skLN1.</title>
        <authorList>
            <person name="Watanabe M."/>
            <person name="Kojima H."/>
            <person name="Fukui M."/>
        </authorList>
    </citation>
    <scope>NUCLEOTIDE SEQUENCE [LARGE SCALE GENOMIC DNA]</scope>
    <source>
        <strain evidence="3">skLN1</strain>
    </source>
</reference>
<keyword evidence="3" id="KW-1185">Reference proteome</keyword>
<dbReference type="Proteomes" id="UP000217785">
    <property type="component" value="Unassembled WGS sequence"/>
</dbReference>
<gene>
    <name evidence="2" type="ORF">EFBL_2094</name>
</gene>
<proteinExistence type="predicted"/>
<keyword evidence="1" id="KW-0812">Transmembrane</keyword>
<protein>
    <submittedName>
        <fullName evidence="2">Uncharacterized protein</fullName>
    </submittedName>
</protein>
<dbReference type="OrthoDB" id="9940460at2"/>
<sequence length="99" mass="11764">MWTYVWIAIISWFVSYLLLSTARFYNHLLADILPELAEEYRHTIQFDIICSILGSRMLRIALVIPIAFLCTFIILPYDLAKLWNWMELQISRLLGKRTL</sequence>
<dbReference type="AlphaFoldDB" id="A0A292YHP3"/>
<accession>A0A292YHP3</accession>
<feature type="transmembrane region" description="Helical" evidence="1">
    <location>
        <begin position="57"/>
        <end position="77"/>
    </location>
</feature>
<feature type="transmembrane region" description="Helical" evidence="1">
    <location>
        <begin position="6"/>
        <end position="25"/>
    </location>
</feature>
<evidence type="ECO:0000313" key="2">
    <source>
        <dbReference type="EMBL" id="GAX90467.1"/>
    </source>
</evidence>
<keyword evidence="1" id="KW-1133">Transmembrane helix</keyword>
<keyword evidence="1" id="KW-0472">Membrane</keyword>